<comment type="caution">
    <text evidence="2">The sequence shown here is derived from an EMBL/GenBank/DDBJ whole genome shotgun (WGS) entry which is preliminary data.</text>
</comment>
<dbReference type="RefSeq" id="WP_016875983.1">
    <property type="nucleotide sequence ID" value="NZ_AJLN01000093.1"/>
</dbReference>
<feature type="domain" description="NIL" evidence="1">
    <location>
        <begin position="14"/>
        <end position="88"/>
    </location>
</feature>
<evidence type="ECO:0000313" key="3">
    <source>
        <dbReference type="Proteomes" id="UP000268857"/>
    </source>
</evidence>
<sequence>MSLLPSTAEINNKTQIRLRLNIPTTYQHQPVISQLISRHNLVVNITGANLGKNTGGEGCFDIELKGELSQISLALIYLESLNIKIIGKPNTDGDSWYC</sequence>
<dbReference type="EMBL" id="RSCJ01000021">
    <property type="protein sequence ID" value="RUR76222.1"/>
    <property type="molecule type" value="Genomic_DNA"/>
</dbReference>
<dbReference type="InterPro" id="IPR045865">
    <property type="entry name" value="ACT-like_dom_sf"/>
</dbReference>
<dbReference type="Proteomes" id="UP000268857">
    <property type="component" value="Unassembled WGS sequence"/>
</dbReference>
<evidence type="ECO:0000259" key="1">
    <source>
        <dbReference type="SMART" id="SM00930"/>
    </source>
</evidence>
<gene>
    <name evidence="2" type="ORF">PCC6912_43940</name>
</gene>
<name>A0A3S1FDW3_CHLFR</name>
<dbReference type="SMART" id="SM00930">
    <property type="entry name" value="NIL"/>
    <property type="match status" value="1"/>
</dbReference>
<dbReference type="SUPFAM" id="SSF55021">
    <property type="entry name" value="ACT-like"/>
    <property type="match status" value="1"/>
</dbReference>
<dbReference type="AlphaFoldDB" id="A0A3S1FDW3"/>
<reference evidence="2 3" key="1">
    <citation type="journal article" date="2019" name="Genome Biol. Evol.">
        <title>Day and night: Metabolic profiles and evolutionary relationships of six axenic non-marine cyanobacteria.</title>
        <authorList>
            <person name="Will S.E."/>
            <person name="Henke P."/>
            <person name="Boedeker C."/>
            <person name="Huang S."/>
            <person name="Brinkmann H."/>
            <person name="Rohde M."/>
            <person name="Jarek M."/>
            <person name="Friedl T."/>
            <person name="Seufert S."/>
            <person name="Schumacher M."/>
            <person name="Overmann J."/>
            <person name="Neumann-Schaal M."/>
            <person name="Petersen J."/>
        </authorList>
    </citation>
    <scope>NUCLEOTIDE SEQUENCE [LARGE SCALE GENOMIC DNA]</scope>
    <source>
        <strain evidence="2 3">PCC 6912</strain>
    </source>
</reference>
<dbReference type="Gene3D" id="3.30.70.260">
    <property type="match status" value="1"/>
</dbReference>
<evidence type="ECO:0000313" key="2">
    <source>
        <dbReference type="EMBL" id="RUR76222.1"/>
    </source>
</evidence>
<accession>A0A3S1FDW3</accession>
<dbReference type="STRING" id="211165.GCA_000317285_03453"/>
<keyword evidence="3" id="KW-1185">Reference proteome</keyword>
<protein>
    <recommendedName>
        <fullName evidence="1">NIL domain-containing protein</fullName>
    </recommendedName>
</protein>
<organism evidence="2 3">
    <name type="scientific">Chlorogloeopsis fritschii PCC 6912</name>
    <dbReference type="NCBI Taxonomy" id="211165"/>
    <lineage>
        <taxon>Bacteria</taxon>
        <taxon>Bacillati</taxon>
        <taxon>Cyanobacteriota</taxon>
        <taxon>Cyanophyceae</taxon>
        <taxon>Nostocales</taxon>
        <taxon>Chlorogloeopsidaceae</taxon>
        <taxon>Chlorogloeopsis</taxon>
    </lineage>
</organism>
<dbReference type="Pfam" id="PF09383">
    <property type="entry name" value="NIL"/>
    <property type="match status" value="1"/>
</dbReference>
<dbReference type="OrthoDB" id="457861at2"/>
<dbReference type="InterPro" id="IPR018449">
    <property type="entry name" value="NIL_domain"/>
</dbReference>
<proteinExistence type="predicted"/>